<accession>A0A8T0Q0X6</accession>
<evidence type="ECO:0000256" key="1">
    <source>
        <dbReference type="SAM" id="MobiDB-lite"/>
    </source>
</evidence>
<evidence type="ECO:0000313" key="2">
    <source>
        <dbReference type="EMBL" id="KAG2566232.1"/>
    </source>
</evidence>
<reference evidence="2" key="1">
    <citation type="submission" date="2020-05" db="EMBL/GenBank/DDBJ databases">
        <title>WGS assembly of Panicum virgatum.</title>
        <authorList>
            <person name="Lovell J.T."/>
            <person name="Jenkins J."/>
            <person name="Shu S."/>
            <person name="Juenger T.E."/>
            <person name="Schmutz J."/>
        </authorList>
    </citation>
    <scope>NUCLEOTIDE SEQUENCE</scope>
    <source>
        <strain evidence="2">AP13</strain>
    </source>
</reference>
<keyword evidence="3" id="KW-1185">Reference proteome</keyword>
<protein>
    <submittedName>
        <fullName evidence="2">Uncharacterized protein</fullName>
    </submittedName>
</protein>
<organism evidence="2 3">
    <name type="scientific">Panicum virgatum</name>
    <name type="common">Blackwell switchgrass</name>
    <dbReference type="NCBI Taxonomy" id="38727"/>
    <lineage>
        <taxon>Eukaryota</taxon>
        <taxon>Viridiplantae</taxon>
        <taxon>Streptophyta</taxon>
        <taxon>Embryophyta</taxon>
        <taxon>Tracheophyta</taxon>
        <taxon>Spermatophyta</taxon>
        <taxon>Magnoliopsida</taxon>
        <taxon>Liliopsida</taxon>
        <taxon>Poales</taxon>
        <taxon>Poaceae</taxon>
        <taxon>PACMAD clade</taxon>
        <taxon>Panicoideae</taxon>
        <taxon>Panicodae</taxon>
        <taxon>Paniceae</taxon>
        <taxon>Panicinae</taxon>
        <taxon>Panicum</taxon>
        <taxon>Panicum sect. Hiantes</taxon>
    </lineage>
</organism>
<gene>
    <name evidence="2" type="ORF">PVAP13_7NG202617</name>
</gene>
<evidence type="ECO:0000313" key="3">
    <source>
        <dbReference type="Proteomes" id="UP000823388"/>
    </source>
</evidence>
<feature type="region of interest" description="Disordered" evidence="1">
    <location>
        <begin position="37"/>
        <end position="116"/>
    </location>
</feature>
<sequence length="225" mass="23672">MAHAGRRPRGARRRLPFSLPDLRAVAAMARCAAASRLVARGAASTSAPPRRPILLSGGEQEPARGGREGGGPRGPAPPSRRSALRASLRPAGPRAPSRCSLPASSSRSSSLQGLRHRRHARRLLLRGLWRHLVALPCRRRQGARRGGQEGSFGLALPGRLLVGAMLVCVLQVRRGRIGGGDTTAARRRQECGGDTAAVVRAWRHPHATAGGPCAMVASSAGPVPR</sequence>
<feature type="compositionally biased region" description="Low complexity" evidence="1">
    <location>
        <begin position="79"/>
        <end position="113"/>
    </location>
</feature>
<comment type="caution">
    <text evidence="2">The sequence shown here is derived from an EMBL/GenBank/DDBJ whole genome shotgun (WGS) entry which is preliminary data.</text>
</comment>
<dbReference type="AlphaFoldDB" id="A0A8T0Q0X6"/>
<name>A0A8T0Q0X6_PANVG</name>
<proteinExistence type="predicted"/>
<dbReference type="Proteomes" id="UP000823388">
    <property type="component" value="Chromosome 7N"/>
</dbReference>
<dbReference type="EMBL" id="CM029050">
    <property type="protein sequence ID" value="KAG2566232.1"/>
    <property type="molecule type" value="Genomic_DNA"/>
</dbReference>